<protein>
    <submittedName>
        <fullName evidence="2">Uncharacterized protein</fullName>
    </submittedName>
</protein>
<accession>A0A1J5PMH4</accession>
<sequence length="131" mass="15263">MSRALREKRNAADIEMARSKRKKLVKRRKGPRREDIGSKRREQFDAFRANVDRDTNLARDCVKKRCLTNIAFDERYSNACCTSCGKNCNYEPGKTTARPEIGPDPRARRAEVENLGRVKKVAHPQIRKRRF</sequence>
<organism evidence="2">
    <name type="scientific">mine drainage metagenome</name>
    <dbReference type="NCBI Taxonomy" id="410659"/>
    <lineage>
        <taxon>unclassified sequences</taxon>
        <taxon>metagenomes</taxon>
        <taxon>ecological metagenomes</taxon>
    </lineage>
</organism>
<dbReference type="EMBL" id="MLJW01006556">
    <property type="protein sequence ID" value="OIQ66499.1"/>
    <property type="molecule type" value="Genomic_DNA"/>
</dbReference>
<evidence type="ECO:0000256" key="1">
    <source>
        <dbReference type="SAM" id="MobiDB-lite"/>
    </source>
</evidence>
<reference evidence="2" key="1">
    <citation type="submission" date="2016-10" db="EMBL/GenBank/DDBJ databases">
        <title>Sequence of Gallionella enrichment culture.</title>
        <authorList>
            <person name="Poehlein A."/>
            <person name="Muehling M."/>
            <person name="Daniel R."/>
        </authorList>
    </citation>
    <scope>NUCLEOTIDE SEQUENCE</scope>
</reference>
<comment type="caution">
    <text evidence="2">The sequence shown here is derived from an EMBL/GenBank/DDBJ whole genome shotgun (WGS) entry which is preliminary data.</text>
</comment>
<dbReference type="AlphaFoldDB" id="A0A1J5PMH4"/>
<evidence type="ECO:0000313" key="2">
    <source>
        <dbReference type="EMBL" id="OIQ66499.1"/>
    </source>
</evidence>
<feature type="compositionally biased region" description="Basic and acidic residues" evidence="1">
    <location>
        <begin position="1"/>
        <end position="18"/>
    </location>
</feature>
<name>A0A1J5PMH4_9ZZZZ</name>
<feature type="region of interest" description="Disordered" evidence="1">
    <location>
        <begin position="1"/>
        <end position="39"/>
    </location>
</feature>
<gene>
    <name evidence="2" type="ORF">GALL_519300</name>
</gene>
<proteinExistence type="predicted"/>
<feature type="compositionally biased region" description="Basic residues" evidence="1">
    <location>
        <begin position="19"/>
        <end position="31"/>
    </location>
</feature>